<dbReference type="Gene3D" id="3.20.80.10">
    <property type="entry name" value="Regulatory factor, effector binding domain"/>
    <property type="match status" value="1"/>
</dbReference>
<dbReference type="InterPro" id="IPR018060">
    <property type="entry name" value="HTH_AraC"/>
</dbReference>
<dbReference type="AlphaFoldDB" id="A0A3M8CFX5"/>
<dbReference type="SUPFAM" id="SSF55136">
    <property type="entry name" value="Probable bacterial effector-binding domain"/>
    <property type="match status" value="1"/>
</dbReference>
<dbReference type="InterPro" id="IPR009057">
    <property type="entry name" value="Homeodomain-like_sf"/>
</dbReference>
<accession>A0A3M8CFX5</accession>
<dbReference type="InterPro" id="IPR010499">
    <property type="entry name" value="AraC_E-bd"/>
</dbReference>
<dbReference type="OrthoDB" id="9801123at2"/>
<evidence type="ECO:0000313" key="6">
    <source>
        <dbReference type="Proteomes" id="UP000282028"/>
    </source>
</evidence>
<evidence type="ECO:0000256" key="1">
    <source>
        <dbReference type="ARBA" id="ARBA00023015"/>
    </source>
</evidence>
<dbReference type="Pfam" id="PF12833">
    <property type="entry name" value="HTH_18"/>
    <property type="match status" value="1"/>
</dbReference>
<dbReference type="InterPro" id="IPR029442">
    <property type="entry name" value="GyrI-like"/>
</dbReference>
<dbReference type="SMART" id="SM00871">
    <property type="entry name" value="AraC_E_bind"/>
    <property type="match status" value="1"/>
</dbReference>
<keyword evidence="1" id="KW-0805">Transcription regulation</keyword>
<dbReference type="SMART" id="SM00342">
    <property type="entry name" value="HTH_ARAC"/>
    <property type="match status" value="1"/>
</dbReference>
<dbReference type="GO" id="GO:0043565">
    <property type="term" value="F:sequence-specific DNA binding"/>
    <property type="evidence" value="ECO:0007669"/>
    <property type="project" value="InterPro"/>
</dbReference>
<dbReference type="Proteomes" id="UP000282028">
    <property type="component" value="Unassembled WGS sequence"/>
</dbReference>
<keyword evidence="3" id="KW-0804">Transcription</keyword>
<evidence type="ECO:0000256" key="3">
    <source>
        <dbReference type="ARBA" id="ARBA00023163"/>
    </source>
</evidence>
<evidence type="ECO:0000259" key="4">
    <source>
        <dbReference type="PROSITE" id="PS01124"/>
    </source>
</evidence>
<dbReference type="Pfam" id="PF06445">
    <property type="entry name" value="GyrI-like"/>
    <property type="match status" value="1"/>
</dbReference>
<protein>
    <submittedName>
        <fullName evidence="5">AraC family transcriptional regulator</fullName>
    </submittedName>
</protein>
<comment type="caution">
    <text evidence="5">The sequence shown here is derived from an EMBL/GenBank/DDBJ whole genome shotgun (WGS) entry which is preliminary data.</text>
</comment>
<gene>
    <name evidence="5" type="ORF">EDM52_10345</name>
</gene>
<dbReference type="InterPro" id="IPR011256">
    <property type="entry name" value="Reg_factor_effector_dom_sf"/>
</dbReference>
<dbReference type="SUPFAM" id="SSF46689">
    <property type="entry name" value="Homeodomain-like"/>
    <property type="match status" value="2"/>
</dbReference>
<sequence>MKMNGVTRMNDVIDYIEEHLTEEINYSQVAKIACCSIYHFQRMFSSITEVSLAEYIRRRRLTLAAYELQNSPIKVVDLALKYGYDSPEAFTRAFHSMHGATPTAARARGTKLKDYPRMSFQISIKGAVEMNYRVEKLDAFQIVGVSEKVNMKEAFQVLPQRWELASKQGIFEALWNIRRENHPIRGILGVCADGDFGRNEEFDYILSIVSEKNPPEGMVKLDFPEAAWVVFDVPGAPDAMQSAWQRFYADWLPASAFELAYLPAIECYLPPEEQRNELWIPVVNKDK</sequence>
<dbReference type="Gene3D" id="1.10.10.60">
    <property type="entry name" value="Homeodomain-like"/>
    <property type="match status" value="2"/>
</dbReference>
<dbReference type="PANTHER" id="PTHR47504">
    <property type="entry name" value="RIGHT ORIGIN-BINDING PROTEIN"/>
    <property type="match status" value="1"/>
</dbReference>
<dbReference type="InterPro" id="IPR050959">
    <property type="entry name" value="MarA-like"/>
</dbReference>
<keyword evidence="6" id="KW-1185">Reference proteome</keyword>
<dbReference type="PANTHER" id="PTHR47504:SF5">
    <property type="entry name" value="RIGHT ORIGIN-BINDING PROTEIN"/>
    <property type="match status" value="1"/>
</dbReference>
<evidence type="ECO:0000256" key="2">
    <source>
        <dbReference type="ARBA" id="ARBA00023125"/>
    </source>
</evidence>
<proteinExistence type="predicted"/>
<dbReference type="PROSITE" id="PS01124">
    <property type="entry name" value="HTH_ARAC_FAMILY_2"/>
    <property type="match status" value="1"/>
</dbReference>
<feature type="domain" description="HTH araC/xylS-type" evidence="4">
    <location>
        <begin position="10"/>
        <end position="108"/>
    </location>
</feature>
<keyword evidence="2" id="KW-0238">DNA-binding</keyword>
<dbReference type="EMBL" id="RHHR01000014">
    <property type="protein sequence ID" value="RNB74640.1"/>
    <property type="molecule type" value="Genomic_DNA"/>
</dbReference>
<reference evidence="5 6" key="1">
    <citation type="submission" date="2018-10" db="EMBL/GenBank/DDBJ databases">
        <title>Phylogenomics of Brevibacillus.</title>
        <authorList>
            <person name="Dunlap C."/>
        </authorList>
    </citation>
    <scope>NUCLEOTIDE SEQUENCE [LARGE SCALE GENOMIC DNA]</scope>
    <source>
        <strain evidence="5 6">JCM 12215</strain>
    </source>
</reference>
<organism evidence="5 6">
    <name type="scientific">Brevibacillus invocatus</name>
    <dbReference type="NCBI Taxonomy" id="173959"/>
    <lineage>
        <taxon>Bacteria</taxon>
        <taxon>Bacillati</taxon>
        <taxon>Bacillota</taxon>
        <taxon>Bacilli</taxon>
        <taxon>Bacillales</taxon>
        <taxon>Paenibacillaceae</taxon>
        <taxon>Brevibacillus</taxon>
    </lineage>
</organism>
<name>A0A3M8CFX5_9BACL</name>
<dbReference type="GO" id="GO:0003700">
    <property type="term" value="F:DNA-binding transcription factor activity"/>
    <property type="evidence" value="ECO:0007669"/>
    <property type="project" value="InterPro"/>
</dbReference>
<evidence type="ECO:0000313" key="5">
    <source>
        <dbReference type="EMBL" id="RNB74640.1"/>
    </source>
</evidence>